<dbReference type="AlphaFoldDB" id="A0A4Y2SY09"/>
<accession>A0A4Y2SY09</accession>
<evidence type="ECO:0000313" key="2">
    <source>
        <dbReference type="Proteomes" id="UP000499080"/>
    </source>
</evidence>
<keyword evidence="2" id="KW-1185">Reference proteome</keyword>
<evidence type="ECO:0000313" key="1">
    <source>
        <dbReference type="EMBL" id="GBN92851.1"/>
    </source>
</evidence>
<gene>
    <name evidence="1" type="ORF">AVEN_216726_1</name>
</gene>
<reference evidence="1 2" key="1">
    <citation type="journal article" date="2019" name="Sci. Rep.">
        <title>Orb-weaving spider Araneus ventricosus genome elucidates the spidroin gene catalogue.</title>
        <authorList>
            <person name="Kono N."/>
            <person name="Nakamura H."/>
            <person name="Ohtoshi R."/>
            <person name="Moran D.A.P."/>
            <person name="Shinohara A."/>
            <person name="Yoshida Y."/>
            <person name="Fujiwara M."/>
            <person name="Mori M."/>
            <person name="Tomita M."/>
            <person name="Arakawa K."/>
        </authorList>
    </citation>
    <scope>NUCLEOTIDE SEQUENCE [LARGE SCALE GENOMIC DNA]</scope>
</reference>
<comment type="caution">
    <text evidence="1">The sequence shown here is derived from an EMBL/GenBank/DDBJ whole genome shotgun (WGS) entry which is preliminary data.</text>
</comment>
<dbReference type="Proteomes" id="UP000499080">
    <property type="component" value="Unassembled WGS sequence"/>
</dbReference>
<name>A0A4Y2SY09_ARAVE</name>
<protein>
    <submittedName>
        <fullName evidence="1">Uncharacterized protein</fullName>
    </submittedName>
</protein>
<organism evidence="1 2">
    <name type="scientific">Araneus ventricosus</name>
    <name type="common">Orbweaver spider</name>
    <name type="synonym">Epeira ventricosa</name>
    <dbReference type="NCBI Taxonomy" id="182803"/>
    <lineage>
        <taxon>Eukaryota</taxon>
        <taxon>Metazoa</taxon>
        <taxon>Ecdysozoa</taxon>
        <taxon>Arthropoda</taxon>
        <taxon>Chelicerata</taxon>
        <taxon>Arachnida</taxon>
        <taxon>Araneae</taxon>
        <taxon>Araneomorphae</taxon>
        <taxon>Entelegynae</taxon>
        <taxon>Araneoidea</taxon>
        <taxon>Araneidae</taxon>
        <taxon>Araneus</taxon>
    </lineage>
</organism>
<sequence length="113" mass="12857">MAIIGLGPTPPAGGTSCYRNGGKATPHTWETRPPLFIHRFLIHVLVVPLSRWDKKGCIREDFILNSNQNVREDFILNSNQNGREDLLFNTSISLNTTFNRRFWKPLLGNAMSF</sequence>
<dbReference type="EMBL" id="BGPR01024632">
    <property type="protein sequence ID" value="GBN92851.1"/>
    <property type="molecule type" value="Genomic_DNA"/>
</dbReference>
<proteinExistence type="predicted"/>